<feature type="compositionally biased region" description="Low complexity" evidence="2">
    <location>
        <begin position="564"/>
        <end position="579"/>
    </location>
</feature>
<evidence type="ECO:0000256" key="2">
    <source>
        <dbReference type="SAM" id="MobiDB-lite"/>
    </source>
</evidence>
<dbReference type="InterPro" id="IPR006225">
    <property type="entry name" value="PsdUridine_synth_RluC/D"/>
</dbReference>
<dbReference type="AlphaFoldDB" id="A0AAD7CG95"/>
<organism evidence="4 5">
    <name type="scientific">Roridomyces roridus</name>
    <dbReference type="NCBI Taxonomy" id="1738132"/>
    <lineage>
        <taxon>Eukaryota</taxon>
        <taxon>Fungi</taxon>
        <taxon>Dikarya</taxon>
        <taxon>Basidiomycota</taxon>
        <taxon>Agaricomycotina</taxon>
        <taxon>Agaricomycetes</taxon>
        <taxon>Agaricomycetidae</taxon>
        <taxon>Agaricales</taxon>
        <taxon>Marasmiineae</taxon>
        <taxon>Mycenaceae</taxon>
        <taxon>Roridomyces</taxon>
    </lineage>
</organism>
<dbReference type="SUPFAM" id="SSF55120">
    <property type="entry name" value="Pseudouridine synthase"/>
    <property type="match status" value="1"/>
</dbReference>
<dbReference type="InterPro" id="IPR020103">
    <property type="entry name" value="PsdUridine_synth_cat_dom_sf"/>
</dbReference>
<dbReference type="InterPro" id="IPR006145">
    <property type="entry name" value="PsdUridine_synth_RsuA/RluA"/>
</dbReference>
<evidence type="ECO:0000256" key="1">
    <source>
        <dbReference type="PIRSR" id="PIRSR606225-1"/>
    </source>
</evidence>
<feature type="domain" description="Pseudouridine synthase RsuA/RluA-like" evidence="3">
    <location>
        <begin position="195"/>
        <end position="341"/>
    </location>
</feature>
<dbReference type="PANTHER" id="PTHR21600:SF40">
    <property type="entry name" value="PSEUDOURIDYLATE SYNTHASE RPUSD2"/>
    <property type="match status" value="1"/>
</dbReference>
<reference evidence="4" key="1">
    <citation type="submission" date="2023-03" db="EMBL/GenBank/DDBJ databases">
        <title>Massive genome expansion in bonnet fungi (Mycena s.s.) driven by repeated elements and novel gene families across ecological guilds.</title>
        <authorList>
            <consortium name="Lawrence Berkeley National Laboratory"/>
            <person name="Harder C.B."/>
            <person name="Miyauchi S."/>
            <person name="Viragh M."/>
            <person name="Kuo A."/>
            <person name="Thoen E."/>
            <person name="Andreopoulos B."/>
            <person name="Lu D."/>
            <person name="Skrede I."/>
            <person name="Drula E."/>
            <person name="Henrissat B."/>
            <person name="Morin E."/>
            <person name="Kohler A."/>
            <person name="Barry K."/>
            <person name="LaButti K."/>
            <person name="Morin E."/>
            <person name="Salamov A."/>
            <person name="Lipzen A."/>
            <person name="Mereny Z."/>
            <person name="Hegedus B."/>
            <person name="Baldrian P."/>
            <person name="Stursova M."/>
            <person name="Weitz H."/>
            <person name="Taylor A."/>
            <person name="Grigoriev I.V."/>
            <person name="Nagy L.G."/>
            <person name="Martin F."/>
            <person name="Kauserud H."/>
        </authorList>
    </citation>
    <scope>NUCLEOTIDE SEQUENCE</scope>
    <source>
        <strain evidence="4">9284</strain>
    </source>
</reference>
<name>A0AAD7CG95_9AGAR</name>
<dbReference type="Gene3D" id="3.30.2350.10">
    <property type="entry name" value="Pseudouridine synthase"/>
    <property type="match status" value="1"/>
</dbReference>
<keyword evidence="5" id="KW-1185">Reference proteome</keyword>
<accession>A0AAD7CG95</accession>
<dbReference type="Proteomes" id="UP001221142">
    <property type="component" value="Unassembled WGS sequence"/>
</dbReference>
<dbReference type="GO" id="GO:0009982">
    <property type="term" value="F:pseudouridine synthase activity"/>
    <property type="evidence" value="ECO:0007669"/>
    <property type="project" value="InterPro"/>
</dbReference>
<gene>
    <name evidence="4" type="ORF">FB45DRAFT_210377</name>
</gene>
<comment type="caution">
    <text evidence="4">The sequence shown here is derived from an EMBL/GenBank/DDBJ whole genome shotgun (WGS) entry which is preliminary data.</text>
</comment>
<proteinExistence type="predicted"/>
<sequence>MHLVTRKLFLHHRLLFQQRSARLAIRRVTARCYGQIGFKAVRLAHNWNNGHQLVSRRHKVHLNLIPVTPEDQFRHAISRIVLVSMAPETHPPLTLPTPVGLKKVQPYWYPYTTMAKLRWQNRELLEVVSSEFRDRSMEYYRYALESGVTTVNGKIARPETIIKNGDRIENIVHRHEPPVTSTPIKILHHDVEREFIVIDKPGSIPIHSTGRFHYNTLIEILQHEFGFKAYPVNRLDRLTSGLMILPLSSQCANTMAKEFEATTVHKEYVTRCQGEFPEEEIVCKEPLLTVDRQMGLNIVHPEGKPAETVFKRIRYDANTDTSVVLCKPLTGRSHQIRVHLQFLGHPVANDPVYSDSKIWGERLGKGGVDTTPSDDRAAPAPPPHLASITEENGSPESVTKTSAQTPAYAKLLPRETGEDIGLGSPVPLSSEAVGVITRLRNLKDEEEDWGRWRDVVFRSKGALAPTDLKIKPVQHNQRKRGRAEFVDEKYNVIKRTSTLDAQPAATVEALATGLAESRIHGDAGTSASARMEAESLHVDAADRQEPVISTQTEDAAVDGEQTPLASLSSSSTSAHASVLQGSAPPASNQSAHPSPPQYTVAEAVQRASEMEASAESTTNALAENSYCPECYLPLHPDPKPEKLYIFLHALRYTTSLGTFETPMPEWSQEGWEWDRS</sequence>
<feature type="compositionally biased region" description="Polar residues" evidence="2">
    <location>
        <begin position="389"/>
        <end position="402"/>
    </location>
</feature>
<dbReference type="CDD" id="cd02557">
    <property type="entry name" value="PseudoU_synth_ScRIB2"/>
    <property type="match status" value="1"/>
</dbReference>
<dbReference type="EMBL" id="JARKIF010000002">
    <property type="protein sequence ID" value="KAJ7647879.1"/>
    <property type="molecule type" value="Genomic_DNA"/>
</dbReference>
<dbReference type="GO" id="GO:0000455">
    <property type="term" value="P:enzyme-directed rRNA pseudouridine synthesis"/>
    <property type="evidence" value="ECO:0007669"/>
    <property type="project" value="TreeGrafter"/>
</dbReference>
<feature type="active site" evidence="1">
    <location>
        <position position="236"/>
    </location>
</feature>
<feature type="region of interest" description="Disordered" evidence="2">
    <location>
        <begin position="553"/>
        <end position="597"/>
    </location>
</feature>
<dbReference type="PANTHER" id="PTHR21600">
    <property type="entry name" value="MITOCHONDRIAL RNA PSEUDOURIDINE SYNTHASE"/>
    <property type="match status" value="1"/>
</dbReference>
<dbReference type="GO" id="GO:0003723">
    <property type="term" value="F:RNA binding"/>
    <property type="evidence" value="ECO:0007669"/>
    <property type="project" value="InterPro"/>
</dbReference>
<protein>
    <recommendedName>
        <fullName evidence="3">Pseudouridine synthase RsuA/RluA-like domain-containing protein</fullName>
    </recommendedName>
</protein>
<dbReference type="Pfam" id="PF00849">
    <property type="entry name" value="PseudoU_synth_2"/>
    <property type="match status" value="1"/>
</dbReference>
<dbReference type="NCBIfam" id="TIGR00005">
    <property type="entry name" value="rluA_subfam"/>
    <property type="match status" value="1"/>
</dbReference>
<evidence type="ECO:0000313" key="5">
    <source>
        <dbReference type="Proteomes" id="UP001221142"/>
    </source>
</evidence>
<evidence type="ECO:0000259" key="3">
    <source>
        <dbReference type="Pfam" id="PF00849"/>
    </source>
</evidence>
<feature type="region of interest" description="Disordered" evidence="2">
    <location>
        <begin position="363"/>
        <end position="402"/>
    </location>
</feature>
<dbReference type="InterPro" id="IPR050188">
    <property type="entry name" value="RluA_PseudoU_synthase"/>
</dbReference>
<evidence type="ECO:0000313" key="4">
    <source>
        <dbReference type="EMBL" id="KAJ7647879.1"/>
    </source>
</evidence>